<keyword evidence="4" id="KW-1015">Disulfide bond</keyword>
<keyword evidence="6" id="KW-0472">Membrane</keyword>
<name>A0A267GID6_9PLAT</name>
<gene>
    <name evidence="9" type="ORF">BOX15_Mlig034555g2</name>
</gene>
<keyword evidence="2" id="KW-0245">EGF-like domain</keyword>
<evidence type="ECO:0000259" key="8">
    <source>
        <dbReference type="SMART" id="SM00051"/>
    </source>
</evidence>
<feature type="compositionally biased region" description="Polar residues" evidence="5">
    <location>
        <begin position="308"/>
        <end position="328"/>
    </location>
</feature>
<evidence type="ECO:0000256" key="7">
    <source>
        <dbReference type="SAM" id="SignalP"/>
    </source>
</evidence>
<feature type="chain" id="PRO_5012221759" description="DSL domain-containing protein" evidence="7">
    <location>
        <begin position="25"/>
        <end position="465"/>
    </location>
</feature>
<proteinExistence type="predicted"/>
<keyword evidence="6" id="KW-1133">Transmembrane helix</keyword>
<evidence type="ECO:0000256" key="1">
    <source>
        <dbReference type="ARBA" id="ARBA00022473"/>
    </source>
</evidence>
<keyword evidence="1" id="KW-0217">Developmental protein</keyword>
<feature type="region of interest" description="Disordered" evidence="5">
    <location>
        <begin position="230"/>
        <end position="264"/>
    </location>
</feature>
<dbReference type="GO" id="GO:0007154">
    <property type="term" value="P:cell communication"/>
    <property type="evidence" value="ECO:0007669"/>
    <property type="project" value="InterPro"/>
</dbReference>
<protein>
    <recommendedName>
        <fullName evidence="8">DSL domain-containing protein</fullName>
    </recommendedName>
</protein>
<keyword evidence="3" id="KW-0677">Repeat</keyword>
<dbReference type="InterPro" id="IPR001774">
    <property type="entry name" value="DSL"/>
</dbReference>
<dbReference type="Proteomes" id="UP000215902">
    <property type="component" value="Unassembled WGS sequence"/>
</dbReference>
<evidence type="ECO:0000256" key="3">
    <source>
        <dbReference type="ARBA" id="ARBA00022737"/>
    </source>
</evidence>
<evidence type="ECO:0000313" key="10">
    <source>
        <dbReference type="Proteomes" id="UP000215902"/>
    </source>
</evidence>
<keyword evidence="10" id="KW-1185">Reference proteome</keyword>
<evidence type="ECO:0000256" key="2">
    <source>
        <dbReference type="ARBA" id="ARBA00022536"/>
    </source>
</evidence>
<sequence>MRLEAGLVLRSLGIAASVLHLASAMVREEYPLQLLLTLKSYSAGSDSNYYRCGSQGGNISMSMCGYRLQVEAAADGVPVGYELFGKQVYREELNFEQRNEPGYRNPVKFNLTGYPNNITVKMTLHYYSSDGRKVDKTFRETTTRVPLAFAEDSTDEAIKGPRWSSFAFNVRLKCRPNHYGPFCSTYCRAETTGQYCDSNGQLMCRITDSQPPCDISPKTPVQSTVVSRIAASTKTVTEPKKQPTKTDFEKPLHPVAGSTPDSLGDSQKQVIDPLVLTVSLCAAVVVFALLVLGLSAIACVTGRRKPLTVTSPPSNGQRPVSFHSDGNQHSVDVQFKNKIYRSSSRQNELQQLQNQQQPTPPPPLSLADCDMLFYQRQQQQMRGSCSGSSCLCSASVTAGYEPLRSPDGAEMPPNSHLAYSDDGHLQAGTLPIVRPPRQFETDTVGRSVSRFGTGRNVSASRAFKC</sequence>
<feature type="transmembrane region" description="Helical" evidence="6">
    <location>
        <begin position="274"/>
        <end position="300"/>
    </location>
</feature>
<feature type="region of interest" description="Disordered" evidence="5">
    <location>
        <begin position="305"/>
        <end position="328"/>
    </location>
</feature>
<feature type="compositionally biased region" description="Low complexity" evidence="5">
    <location>
        <begin position="344"/>
        <end position="357"/>
    </location>
</feature>
<comment type="caution">
    <text evidence="9">The sequence shown here is derived from an EMBL/GenBank/DDBJ whole genome shotgun (WGS) entry which is preliminary data.</text>
</comment>
<keyword evidence="7" id="KW-0732">Signal</keyword>
<dbReference type="AlphaFoldDB" id="A0A267GID6"/>
<evidence type="ECO:0000313" key="9">
    <source>
        <dbReference type="EMBL" id="PAA85811.1"/>
    </source>
</evidence>
<reference evidence="9 10" key="1">
    <citation type="submission" date="2017-06" db="EMBL/GenBank/DDBJ databases">
        <title>A platform for efficient transgenesis in Macrostomum lignano, a flatworm model organism for stem cell research.</title>
        <authorList>
            <person name="Berezikov E."/>
        </authorList>
    </citation>
    <scope>NUCLEOTIDE SEQUENCE [LARGE SCALE GENOMIC DNA]</scope>
    <source>
        <strain evidence="9">DV1</strain>
        <tissue evidence="9">Whole organism</tissue>
    </source>
</reference>
<evidence type="ECO:0000256" key="4">
    <source>
        <dbReference type="ARBA" id="ARBA00023157"/>
    </source>
</evidence>
<evidence type="ECO:0000256" key="6">
    <source>
        <dbReference type="SAM" id="Phobius"/>
    </source>
</evidence>
<feature type="compositionally biased region" description="Basic and acidic residues" evidence="5">
    <location>
        <begin position="237"/>
        <end position="252"/>
    </location>
</feature>
<accession>A0A267GID6</accession>
<keyword evidence="6" id="KW-0812">Transmembrane</keyword>
<dbReference type="EMBL" id="NIVC01000303">
    <property type="protein sequence ID" value="PAA85811.1"/>
    <property type="molecule type" value="Genomic_DNA"/>
</dbReference>
<dbReference type="SMART" id="SM00051">
    <property type="entry name" value="DSL"/>
    <property type="match status" value="1"/>
</dbReference>
<dbReference type="GO" id="GO:0016020">
    <property type="term" value="C:membrane"/>
    <property type="evidence" value="ECO:0007669"/>
    <property type="project" value="InterPro"/>
</dbReference>
<feature type="domain" description="DSL" evidence="8">
    <location>
        <begin position="150"/>
        <end position="213"/>
    </location>
</feature>
<feature type="signal peptide" evidence="7">
    <location>
        <begin position="1"/>
        <end position="24"/>
    </location>
</feature>
<organism evidence="9 10">
    <name type="scientific">Macrostomum lignano</name>
    <dbReference type="NCBI Taxonomy" id="282301"/>
    <lineage>
        <taxon>Eukaryota</taxon>
        <taxon>Metazoa</taxon>
        <taxon>Spiralia</taxon>
        <taxon>Lophotrochozoa</taxon>
        <taxon>Platyhelminthes</taxon>
        <taxon>Rhabditophora</taxon>
        <taxon>Macrostomorpha</taxon>
        <taxon>Macrostomida</taxon>
        <taxon>Macrostomidae</taxon>
        <taxon>Macrostomum</taxon>
    </lineage>
</organism>
<feature type="region of interest" description="Disordered" evidence="5">
    <location>
        <begin position="344"/>
        <end position="366"/>
    </location>
</feature>
<evidence type="ECO:0000256" key="5">
    <source>
        <dbReference type="SAM" id="MobiDB-lite"/>
    </source>
</evidence>